<dbReference type="InterPro" id="IPR009003">
    <property type="entry name" value="Peptidase_S1_PA"/>
</dbReference>
<evidence type="ECO:0000256" key="1">
    <source>
        <dbReference type="ARBA" id="ARBA00022670"/>
    </source>
</evidence>
<evidence type="ECO:0000259" key="5">
    <source>
        <dbReference type="PROSITE" id="PS50240"/>
    </source>
</evidence>
<evidence type="ECO:0000313" key="7">
    <source>
        <dbReference type="Proteomes" id="UP001154078"/>
    </source>
</evidence>
<sequence>MASVQFLSAIFLCLICLNSLLLCFNLSYSSFLRHSGEIGRQNCLDARSENKSIKVKRCSTCEREKIIFLGAVIKIVDDDDILQCECTIVNDFWAVTTTSCIDLIEEDFNLFHITSGSLKWQTGNKHFIRRIFSHENGLIKESISLIKVHNPFVIYPEQLIILQREWSNINSNSIQLYGWSHYRSLDSDFSMISNEKCRLTYEKFHGNVSLLNTFDDDVFCMNFCQYHIGNPLVDNGFLIGLSSNLNVECADNFLPGKYLKISYYYDWIVNTMNIN</sequence>
<dbReference type="EMBL" id="OV121136">
    <property type="protein sequence ID" value="CAH0557818.1"/>
    <property type="molecule type" value="Genomic_DNA"/>
</dbReference>
<dbReference type="Gene3D" id="2.40.10.10">
    <property type="entry name" value="Trypsin-like serine proteases"/>
    <property type="match status" value="1"/>
</dbReference>
<accession>A0A9P0BAG8</accession>
<reference evidence="6" key="1">
    <citation type="submission" date="2021-12" db="EMBL/GenBank/DDBJ databases">
        <authorList>
            <person name="King R."/>
        </authorList>
    </citation>
    <scope>NUCLEOTIDE SEQUENCE</scope>
</reference>
<dbReference type="GO" id="GO:0006508">
    <property type="term" value="P:proteolysis"/>
    <property type="evidence" value="ECO:0007669"/>
    <property type="project" value="UniProtKB-KW"/>
</dbReference>
<dbReference type="PANTHER" id="PTHR24276">
    <property type="entry name" value="POLYSERASE-RELATED"/>
    <property type="match status" value="1"/>
</dbReference>
<dbReference type="PROSITE" id="PS50240">
    <property type="entry name" value="TRYPSIN_DOM"/>
    <property type="match status" value="1"/>
</dbReference>
<keyword evidence="7" id="KW-1185">Reference proteome</keyword>
<dbReference type="PANTHER" id="PTHR24276:SF98">
    <property type="entry name" value="FI18310P1-RELATED"/>
    <property type="match status" value="1"/>
</dbReference>
<dbReference type="SMART" id="SM00020">
    <property type="entry name" value="Tryp_SPc"/>
    <property type="match status" value="1"/>
</dbReference>
<gene>
    <name evidence="6" type="ORF">MELIAE_LOCUS8432</name>
</gene>
<keyword evidence="3" id="KW-0720">Serine protease</keyword>
<feature type="domain" description="Peptidase S1" evidence="5">
    <location>
        <begin position="82"/>
        <end position="273"/>
    </location>
</feature>
<evidence type="ECO:0000313" key="6">
    <source>
        <dbReference type="EMBL" id="CAH0557818.1"/>
    </source>
</evidence>
<protein>
    <recommendedName>
        <fullName evidence="5">Peptidase S1 domain-containing protein</fullName>
    </recommendedName>
</protein>
<keyword evidence="4" id="KW-1015">Disulfide bond</keyword>
<dbReference type="InterPro" id="IPR050430">
    <property type="entry name" value="Peptidase_S1"/>
</dbReference>
<keyword evidence="1" id="KW-0645">Protease</keyword>
<keyword evidence="2" id="KW-0378">Hydrolase</keyword>
<dbReference type="InterPro" id="IPR001254">
    <property type="entry name" value="Trypsin_dom"/>
</dbReference>
<dbReference type="InterPro" id="IPR043504">
    <property type="entry name" value="Peptidase_S1_PA_chymotrypsin"/>
</dbReference>
<organism evidence="6 7">
    <name type="scientific">Brassicogethes aeneus</name>
    <name type="common">Rape pollen beetle</name>
    <name type="synonym">Meligethes aeneus</name>
    <dbReference type="NCBI Taxonomy" id="1431903"/>
    <lineage>
        <taxon>Eukaryota</taxon>
        <taxon>Metazoa</taxon>
        <taxon>Ecdysozoa</taxon>
        <taxon>Arthropoda</taxon>
        <taxon>Hexapoda</taxon>
        <taxon>Insecta</taxon>
        <taxon>Pterygota</taxon>
        <taxon>Neoptera</taxon>
        <taxon>Endopterygota</taxon>
        <taxon>Coleoptera</taxon>
        <taxon>Polyphaga</taxon>
        <taxon>Cucujiformia</taxon>
        <taxon>Nitidulidae</taxon>
        <taxon>Meligethinae</taxon>
        <taxon>Brassicogethes</taxon>
    </lineage>
</organism>
<dbReference type="AlphaFoldDB" id="A0A9P0BAG8"/>
<evidence type="ECO:0000256" key="2">
    <source>
        <dbReference type="ARBA" id="ARBA00022801"/>
    </source>
</evidence>
<evidence type="ECO:0000256" key="3">
    <source>
        <dbReference type="ARBA" id="ARBA00022825"/>
    </source>
</evidence>
<evidence type="ECO:0000256" key="4">
    <source>
        <dbReference type="ARBA" id="ARBA00023157"/>
    </source>
</evidence>
<dbReference type="Proteomes" id="UP001154078">
    <property type="component" value="Chromosome 5"/>
</dbReference>
<proteinExistence type="predicted"/>
<dbReference type="Pfam" id="PF00089">
    <property type="entry name" value="Trypsin"/>
    <property type="match status" value="1"/>
</dbReference>
<dbReference type="OrthoDB" id="6159137at2759"/>
<dbReference type="GO" id="GO:0004252">
    <property type="term" value="F:serine-type endopeptidase activity"/>
    <property type="evidence" value="ECO:0007669"/>
    <property type="project" value="InterPro"/>
</dbReference>
<dbReference type="SUPFAM" id="SSF50494">
    <property type="entry name" value="Trypsin-like serine proteases"/>
    <property type="match status" value="1"/>
</dbReference>
<name>A0A9P0BAG8_BRAAE</name>